<dbReference type="PANTHER" id="PTHR43713:SF3">
    <property type="entry name" value="GLUTAMATE-1-SEMIALDEHYDE 2,1-AMINOMUTASE 1, CHLOROPLASTIC-RELATED"/>
    <property type="match status" value="1"/>
</dbReference>
<dbReference type="InterPro" id="IPR005814">
    <property type="entry name" value="Aminotrans_3"/>
</dbReference>
<dbReference type="PATRIC" id="fig|1339327.3.peg.4400"/>
<reference evidence="4 5" key="1">
    <citation type="submission" date="2014-02" db="EMBL/GenBank/DDBJ databases">
        <authorList>
            <person name="Sears C."/>
            <person name="Carroll K."/>
            <person name="Sack B.R."/>
            <person name="Qadri F."/>
            <person name="Myers L.L."/>
            <person name="Chung G.-T."/>
            <person name="Escheverria P."/>
            <person name="Fraser C.M."/>
            <person name="Sadzewicz L."/>
            <person name="Shefchek K.A."/>
            <person name="Tallon L."/>
            <person name="Das S.P."/>
            <person name="Daugherty S."/>
            <person name="Mongodin E.F."/>
        </authorList>
    </citation>
    <scope>NUCLEOTIDE SEQUENCE [LARGE SCALE GENOMIC DNA]</scope>
    <source>
        <strain evidence="4 5">S36L11</strain>
    </source>
</reference>
<comment type="cofactor">
    <cofactor evidence="1">
        <name>pyridoxal 5'-phosphate</name>
        <dbReference type="ChEBI" id="CHEBI:597326"/>
    </cofactor>
</comment>
<comment type="caution">
    <text evidence="4">The sequence shown here is derived from an EMBL/GenBank/DDBJ whole genome shotgun (WGS) entry which is preliminary data.</text>
</comment>
<proteinExistence type="inferred from homology"/>
<keyword evidence="4" id="KW-0808">Transferase</keyword>
<dbReference type="InterPro" id="IPR015421">
    <property type="entry name" value="PyrdxlP-dep_Trfase_major"/>
</dbReference>
<dbReference type="EMBL" id="JGDJ01000263">
    <property type="protein sequence ID" value="EXZ26951.1"/>
    <property type="molecule type" value="Genomic_DNA"/>
</dbReference>
<evidence type="ECO:0000313" key="4">
    <source>
        <dbReference type="EMBL" id="EXZ26951.1"/>
    </source>
</evidence>
<keyword evidence="4" id="KW-0032">Aminotransferase</keyword>
<dbReference type="GO" id="GO:0008483">
    <property type="term" value="F:transaminase activity"/>
    <property type="evidence" value="ECO:0007669"/>
    <property type="project" value="UniProtKB-KW"/>
</dbReference>
<dbReference type="Gene3D" id="3.40.640.10">
    <property type="entry name" value="Type I PLP-dependent aspartate aminotransferase-like (Major domain)"/>
    <property type="match status" value="1"/>
</dbReference>
<evidence type="ECO:0000256" key="1">
    <source>
        <dbReference type="ARBA" id="ARBA00001933"/>
    </source>
</evidence>
<evidence type="ECO:0000313" key="5">
    <source>
        <dbReference type="Proteomes" id="UP000022082"/>
    </source>
</evidence>
<organism evidence="4 5">
    <name type="scientific">Bacteroides fragilis str. S36L11</name>
    <dbReference type="NCBI Taxonomy" id="1339327"/>
    <lineage>
        <taxon>Bacteria</taxon>
        <taxon>Pseudomonadati</taxon>
        <taxon>Bacteroidota</taxon>
        <taxon>Bacteroidia</taxon>
        <taxon>Bacteroidales</taxon>
        <taxon>Bacteroidaceae</taxon>
        <taxon>Bacteroides</taxon>
    </lineage>
</organism>
<comment type="similarity">
    <text evidence="3">Belongs to the class-III pyridoxal-phosphate-dependent aminotransferase family.</text>
</comment>
<dbReference type="PANTHER" id="PTHR43713">
    <property type="entry name" value="GLUTAMATE-1-SEMIALDEHYDE 2,1-AMINOMUTASE"/>
    <property type="match status" value="1"/>
</dbReference>
<protein>
    <submittedName>
        <fullName evidence="4">Aminotransferase class-III family protein</fullName>
    </submittedName>
</protein>
<dbReference type="Pfam" id="PF00202">
    <property type="entry name" value="Aminotran_3"/>
    <property type="match status" value="1"/>
</dbReference>
<accession>A0A016AES6</accession>
<dbReference type="Proteomes" id="UP000022082">
    <property type="component" value="Unassembled WGS sequence"/>
</dbReference>
<evidence type="ECO:0000256" key="3">
    <source>
        <dbReference type="RuleBase" id="RU003560"/>
    </source>
</evidence>
<sequence>MNYSERLNRAIPGGCHTYSRGDDQYPENAPQIIERGEGAYIFTPEGKKYLDYGMALRAVTLGYAEKRVANAAIKQIWNGNNLTRASLVELEAAEAMIDLFPSVEMVKFAKNGSSVTTAATKIARAYTRKKYIARCLDHPFFSYDDWFIGDTALTRGIPEEYHSLTLNFRYNEIKSLEDLFEKYPNQIAGVILEPATSEHPYDNYLQKVKELCHANGALMILDEMITGFRWHLQGAQTYYNVEPDLCTFGKGMANGFSVAAVGGKREFMNVGGIKDLGAERVFLTSTTHGAEMCGMGALVETIKFYKEHDVISHLWNYGTKLLTEMNNIAKELEIEDYFIASGIPCSPNYLTKDARGETSMAFRTLFSQEMINNGVLMPWIALSYAHGEKEMEFTLEAVRKALIVYSNALNDGVEKYLKGAIIKPVFRTFN</sequence>
<gene>
    <name evidence="4" type="ORF">M136_3871</name>
</gene>
<dbReference type="GO" id="GO:0030170">
    <property type="term" value="F:pyridoxal phosphate binding"/>
    <property type="evidence" value="ECO:0007669"/>
    <property type="project" value="InterPro"/>
</dbReference>
<dbReference type="AlphaFoldDB" id="A0A016AES6"/>
<dbReference type="Gene3D" id="3.90.1150.10">
    <property type="entry name" value="Aspartate Aminotransferase, domain 1"/>
    <property type="match status" value="1"/>
</dbReference>
<dbReference type="SUPFAM" id="SSF53383">
    <property type="entry name" value="PLP-dependent transferases"/>
    <property type="match status" value="1"/>
</dbReference>
<keyword evidence="2 3" id="KW-0663">Pyridoxal phosphate</keyword>
<name>A0A016AES6_BACFG</name>
<evidence type="ECO:0000256" key="2">
    <source>
        <dbReference type="ARBA" id="ARBA00022898"/>
    </source>
</evidence>
<dbReference type="InterPro" id="IPR015424">
    <property type="entry name" value="PyrdxlP-dep_Trfase"/>
</dbReference>
<dbReference type="InterPro" id="IPR015422">
    <property type="entry name" value="PyrdxlP-dep_Trfase_small"/>
</dbReference>
<dbReference type="NCBIfam" id="NF004856">
    <property type="entry name" value="PRK06209.1"/>
    <property type="match status" value="1"/>
</dbReference>